<dbReference type="InterPro" id="IPR050951">
    <property type="entry name" value="Retrovirus_Pol_polyprotein"/>
</dbReference>
<dbReference type="CDD" id="cd01647">
    <property type="entry name" value="RT_LTR"/>
    <property type="match status" value="1"/>
</dbReference>
<dbReference type="PANTHER" id="PTHR37984:SF5">
    <property type="entry name" value="PROTEIN NYNRIN-LIKE"/>
    <property type="match status" value="1"/>
</dbReference>
<name>A0A3Q2ZZT4_KRYMA</name>
<dbReference type="InterPro" id="IPR000477">
    <property type="entry name" value="RT_dom"/>
</dbReference>
<evidence type="ECO:0000259" key="13">
    <source>
        <dbReference type="PROSITE" id="PS50878"/>
    </source>
</evidence>
<dbReference type="Gene3D" id="3.30.70.270">
    <property type="match status" value="2"/>
</dbReference>
<dbReference type="Pfam" id="PF17921">
    <property type="entry name" value="Integrase_H2C2"/>
    <property type="match status" value="1"/>
</dbReference>
<evidence type="ECO:0000256" key="12">
    <source>
        <dbReference type="SAM" id="MobiDB-lite"/>
    </source>
</evidence>
<dbReference type="FunFam" id="1.10.340.70:FF:000001">
    <property type="entry name" value="Retrovirus-related Pol polyprotein from transposon gypsy-like Protein"/>
    <property type="match status" value="1"/>
</dbReference>
<evidence type="ECO:0000256" key="9">
    <source>
        <dbReference type="ARBA" id="ARBA00022918"/>
    </source>
</evidence>
<dbReference type="InterPro" id="IPR021109">
    <property type="entry name" value="Peptidase_aspartic_dom_sf"/>
</dbReference>
<dbReference type="Ensembl" id="ENSKMAT00000014188.1">
    <property type="protein sequence ID" value="ENSKMAP00000013978.1"/>
    <property type="gene ID" value="ENSKMAG00000010491.1"/>
</dbReference>
<dbReference type="Pfam" id="PF00665">
    <property type="entry name" value="rve"/>
    <property type="match status" value="1"/>
</dbReference>
<keyword evidence="4" id="KW-0808">Transferase</keyword>
<keyword evidence="7" id="KW-0255">Endonuclease</keyword>
<dbReference type="Gene3D" id="3.30.420.10">
    <property type="entry name" value="Ribonuclease H-like superfamily/Ribonuclease H"/>
    <property type="match status" value="1"/>
</dbReference>
<dbReference type="STRING" id="37003.ENSKMAP00000003954"/>
<dbReference type="GO" id="GO:0004523">
    <property type="term" value="F:RNA-DNA hybrid ribonuclease activity"/>
    <property type="evidence" value="ECO:0007669"/>
    <property type="project" value="UniProtKB-EC"/>
</dbReference>
<dbReference type="Pfam" id="PF17919">
    <property type="entry name" value="RT_RNaseH_2"/>
    <property type="match status" value="1"/>
</dbReference>
<dbReference type="FunFam" id="3.30.70.270:FF:000020">
    <property type="entry name" value="Transposon Tf2-6 polyprotein-like Protein"/>
    <property type="match status" value="1"/>
</dbReference>
<dbReference type="GO" id="GO:0008233">
    <property type="term" value="F:peptidase activity"/>
    <property type="evidence" value="ECO:0007669"/>
    <property type="project" value="UniProtKB-KW"/>
</dbReference>
<evidence type="ECO:0000256" key="2">
    <source>
        <dbReference type="ARBA" id="ARBA00012180"/>
    </source>
</evidence>
<dbReference type="Gene3D" id="2.40.70.10">
    <property type="entry name" value="Acid Proteases"/>
    <property type="match status" value="1"/>
</dbReference>
<dbReference type="Ensembl" id="ENSKMAT00000030414.1">
    <property type="protein sequence ID" value="ENSKMAP00000030042.1"/>
    <property type="gene ID" value="ENSKMAG00000022204.1"/>
</dbReference>
<feature type="domain" description="Integrase catalytic" evidence="14">
    <location>
        <begin position="924"/>
        <end position="1082"/>
    </location>
</feature>
<evidence type="ECO:0000313" key="15">
    <source>
        <dbReference type="Ensembl" id="ENSKMAP00000003954.1"/>
    </source>
</evidence>
<keyword evidence="5" id="KW-0548">Nucleotidyltransferase</keyword>
<dbReference type="GO" id="GO:0015074">
    <property type="term" value="P:DNA integration"/>
    <property type="evidence" value="ECO:0007669"/>
    <property type="project" value="InterPro"/>
</dbReference>
<accession>A0A3Q2ZZT4</accession>
<dbReference type="InterPro" id="IPR043502">
    <property type="entry name" value="DNA/RNA_pol_sf"/>
</dbReference>
<dbReference type="SUPFAM" id="SSF53098">
    <property type="entry name" value="Ribonuclease H-like"/>
    <property type="match status" value="1"/>
</dbReference>
<evidence type="ECO:0000313" key="16">
    <source>
        <dbReference type="Proteomes" id="UP000264800"/>
    </source>
</evidence>
<evidence type="ECO:0000256" key="11">
    <source>
        <dbReference type="ARBA" id="ARBA00039658"/>
    </source>
</evidence>
<sequence length="1296" mass="145535">MDCSLMGESKRTSYVRGLIEGVDVAVLIDSGSNVSLISEDFKMSVPALRKRVLSTDYIFAHAVNGHLLDTLGTMALSICLGEIYVEQTVHVVRGATQKVLLGLDFMLEYQAVLDVPRGFVCLKGMDIPLLHATDLIPKCCNITMSADVIVPPYCEMVVPVQVETHRSTGPHLDSYVGYLEPETRDNMELVVARTVAPVKEGLTVARLLNPTDHELRMHSGSHLGVLYQVDDCDIFEPTDCVDSNRQHMTLPDLTDCPLSDAQREQLHAMLHKHKEVFRPGRGFSKGEGMIKHRINTGDHYPVKKRAYRTSPDKRREMDRQVQQLLADGIIEESCSPWSSPVVLVRKKDNTWRFCVDYRGLNAVTVKDSHPLPRVDDTLDALAGATWFSTLDFSDGYWQVEVAEEDREKTAFTTGHGLYQFRSMPMGLTNAPATFQRVMELVLKGLPWQICMVYLDDILIYSKSFSEHLAALEEVLSRIGAAGLRLKAKKCQLARDHVVFLGHVLSAEGLRPDPRNTCKVKNWPIPRSATEVRAFLGLCSYYRRFVKNFAQRASPLVHLTGKNVPFRWTAECHEAFEFLRDTLCSEPVMCHPDFTQPFVLYTDASQAAVGAVLTQTVDGLERVVAYGSHALTAAERRWSTYDRELWAIVWSVRNFRHYLGLQPFTIVTDHRPLLGLRRLPIDNDRTGRRSRWALELDPYDWVIFHKSGVHHTNADALSRCPVAPVTAVSSGTQTTNLSASVVCTVEAPVEPPQEVPDSDTPGPSEPAVHADVVMVQSLSHDGSDIKQLQGEDTDVRWVLDWLREGQRPPRGRIKGASRGVRILWHEFPRMTLVDGIVCRVVALSDVEQTQQIVIPAVLVPEVLRQLHGGPLSAHLAVERTLARARSVCYWPSMYADIRAWCDQCYACQRRKSSVPRHQAPMKTSLAQRPFQRVAADILELPITSRGNRYVLVVEDYFTKFVNLYAVADQRATTVAECLFNRYIMDHGVMEILHTDMGRQFESEVIRQLCGMLGVKKTHTTPYNPKSDGMVERFNRTLIDQLAKILLSCEGEWDSFLSQVAFAYNTSVHSSTGFTPYFLTHGREARAPIDMLLGPQLQCGPGHDSPDEFVLSLRRRLETAFRQCRDNSVTASDKQRTFYDRGQKHDPYEAGDLVWLNDPTESRRKLAPHWKGPYIVQQRLDRDESVGVTYVISSPFGEEAPLQTVHYDRLRRYTLPTTFPLTGPSRTPPVCSPASEPPDLALSPAVSVPATPAPSPELDVSASFSSEGSPMCMSTPVQVSRAGRHTKPPARFTNYVMN</sequence>
<evidence type="ECO:0000256" key="4">
    <source>
        <dbReference type="ARBA" id="ARBA00022679"/>
    </source>
</evidence>
<keyword evidence="10" id="KW-0511">Multifunctional enzyme</keyword>
<dbReference type="InterPro" id="IPR036397">
    <property type="entry name" value="RNaseH_sf"/>
</dbReference>
<reference evidence="15" key="1">
    <citation type="submission" date="2025-05" db="UniProtKB">
        <authorList>
            <consortium name="Ensembl"/>
        </authorList>
    </citation>
    <scope>IDENTIFICATION</scope>
</reference>
<dbReference type="GO" id="GO:0006508">
    <property type="term" value="P:proteolysis"/>
    <property type="evidence" value="ECO:0007669"/>
    <property type="project" value="UniProtKB-KW"/>
</dbReference>
<keyword evidence="8" id="KW-0378">Hydrolase</keyword>
<dbReference type="Gene3D" id="1.10.340.70">
    <property type="match status" value="1"/>
</dbReference>
<keyword evidence="3" id="KW-0645">Protease</keyword>
<dbReference type="CDD" id="cd00303">
    <property type="entry name" value="retropepsin_like"/>
    <property type="match status" value="1"/>
</dbReference>
<comment type="similarity">
    <text evidence="1">Belongs to the beta type-B retroviral polymerase family. HERV class-II K(HML-2) pol subfamily.</text>
</comment>
<dbReference type="Gene3D" id="3.10.10.10">
    <property type="entry name" value="HIV Type 1 Reverse Transcriptase, subunit A, domain 1"/>
    <property type="match status" value="1"/>
</dbReference>
<keyword evidence="6" id="KW-0540">Nuclease</keyword>
<dbReference type="CDD" id="cd09274">
    <property type="entry name" value="RNase_HI_RT_Ty3"/>
    <property type="match status" value="1"/>
</dbReference>
<feature type="domain" description="Reverse transcriptase" evidence="13">
    <location>
        <begin position="325"/>
        <end position="504"/>
    </location>
</feature>
<dbReference type="FunFam" id="3.10.10.10:FF:000002">
    <property type="entry name" value="Retrovirus-related Pol polyprotein from transposon 17.6-like protein"/>
    <property type="match status" value="1"/>
</dbReference>
<dbReference type="GO" id="GO:0003964">
    <property type="term" value="F:RNA-directed DNA polymerase activity"/>
    <property type="evidence" value="ECO:0007669"/>
    <property type="project" value="UniProtKB-KW"/>
</dbReference>
<dbReference type="EC" id="3.1.26.4" evidence="2"/>
<protein>
    <recommendedName>
        <fullName evidence="11">Gypsy retrotransposon integrase-like protein 1</fullName>
        <ecNumber evidence="2">3.1.26.4</ecNumber>
    </recommendedName>
</protein>
<dbReference type="GeneTree" id="ENSGT01100000263500"/>
<dbReference type="FunFam" id="3.30.420.10:FF:000032">
    <property type="entry name" value="Retrovirus-related Pol polyprotein from transposon 297-like Protein"/>
    <property type="match status" value="1"/>
</dbReference>
<dbReference type="Proteomes" id="UP000264800">
    <property type="component" value="Unplaced"/>
</dbReference>
<evidence type="ECO:0000256" key="3">
    <source>
        <dbReference type="ARBA" id="ARBA00022670"/>
    </source>
</evidence>
<organism evidence="15 16">
    <name type="scientific">Kryptolebias marmoratus</name>
    <name type="common">Mangrove killifish</name>
    <name type="synonym">Rivulus marmoratus</name>
    <dbReference type="NCBI Taxonomy" id="37003"/>
    <lineage>
        <taxon>Eukaryota</taxon>
        <taxon>Metazoa</taxon>
        <taxon>Chordata</taxon>
        <taxon>Craniata</taxon>
        <taxon>Vertebrata</taxon>
        <taxon>Euteleostomi</taxon>
        <taxon>Actinopterygii</taxon>
        <taxon>Neopterygii</taxon>
        <taxon>Teleostei</taxon>
        <taxon>Neoteleostei</taxon>
        <taxon>Acanthomorphata</taxon>
        <taxon>Ovalentaria</taxon>
        <taxon>Atherinomorphae</taxon>
        <taxon>Cyprinodontiformes</taxon>
        <taxon>Rivulidae</taxon>
        <taxon>Kryptolebias</taxon>
    </lineage>
</organism>
<evidence type="ECO:0000256" key="6">
    <source>
        <dbReference type="ARBA" id="ARBA00022722"/>
    </source>
</evidence>
<dbReference type="InterPro" id="IPR012337">
    <property type="entry name" value="RNaseH-like_sf"/>
</dbReference>
<proteinExistence type="inferred from homology"/>
<dbReference type="InterPro" id="IPR001584">
    <property type="entry name" value="Integrase_cat-core"/>
</dbReference>
<evidence type="ECO:0000256" key="10">
    <source>
        <dbReference type="ARBA" id="ARBA00023268"/>
    </source>
</evidence>
<dbReference type="InterPro" id="IPR041588">
    <property type="entry name" value="Integrase_H2C2"/>
</dbReference>
<evidence type="ECO:0000256" key="8">
    <source>
        <dbReference type="ARBA" id="ARBA00022801"/>
    </source>
</evidence>
<evidence type="ECO:0000256" key="7">
    <source>
        <dbReference type="ARBA" id="ARBA00022759"/>
    </source>
</evidence>
<dbReference type="PROSITE" id="PS50878">
    <property type="entry name" value="RT_POL"/>
    <property type="match status" value="1"/>
</dbReference>
<dbReference type="InterPro" id="IPR041577">
    <property type="entry name" value="RT_RNaseH_2"/>
</dbReference>
<dbReference type="GO" id="GO:0003676">
    <property type="term" value="F:nucleic acid binding"/>
    <property type="evidence" value="ECO:0007669"/>
    <property type="project" value="InterPro"/>
</dbReference>
<dbReference type="Pfam" id="PF00078">
    <property type="entry name" value="RVT_1"/>
    <property type="match status" value="1"/>
</dbReference>
<evidence type="ECO:0000259" key="14">
    <source>
        <dbReference type="PROSITE" id="PS50994"/>
    </source>
</evidence>
<evidence type="ECO:0000256" key="1">
    <source>
        <dbReference type="ARBA" id="ARBA00010879"/>
    </source>
</evidence>
<keyword evidence="9" id="KW-0695">RNA-directed DNA polymerase</keyword>
<evidence type="ECO:0000256" key="5">
    <source>
        <dbReference type="ARBA" id="ARBA00022695"/>
    </source>
</evidence>
<dbReference type="PROSITE" id="PS50994">
    <property type="entry name" value="INTEGRASE"/>
    <property type="match status" value="1"/>
</dbReference>
<dbReference type="InterPro" id="IPR043128">
    <property type="entry name" value="Rev_trsase/Diguanyl_cyclase"/>
</dbReference>
<dbReference type="SUPFAM" id="SSF56672">
    <property type="entry name" value="DNA/RNA polymerases"/>
    <property type="match status" value="1"/>
</dbReference>
<dbReference type="FunFam" id="3.10.10.10:FF:000007">
    <property type="entry name" value="Retrovirus-related Pol polyprotein from transposon 17.6-like Protein"/>
    <property type="match status" value="1"/>
</dbReference>
<dbReference type="PANTHER" id="PTHR37984">
    <property type="entry name" value="PROTEIN CBG26694"/>
    <property type="match status" value="1"/>
</dbReference>
<keyword evidence="16" id="KW-1185">Reference proteome</keyword>
<dbReference type="SUPFAM" id="SSF50630">
    <property type="entry name" value="Acid proteases"/>
    <property type="match status" value="1"/>
</dbReference>
<dbReference type="OMA" id="PIKMHPR"/>
<feature type="region of interest" description="Disordered" evidence="12">
    <location>
        <begin position="1216"/>
        <end position="1268"/>
    </location>
</feature>
<dbReference type="Ensembl" id="ENSKMAT00000004031.1">
    <property type="protein sequence ID" value="ENSKMAP00000003954.1"/>
    <property type="gene ID" value="ENSKMAG00000003018.1"/>
</dbReference>